<dbReference type="Gene3D" id="2.50.20.10">
    <property type="entry name" value="Lipoprotein localisation LolA/LolB/LppX"/>
    <property type="match status" value="1"/>
</dbReference>
<dbReference type="EMBL" id="AE000782">
    <property type="protein sequence ID" value="AAB89933.1"/>
    <property type="molecule type" value="Genomic_DNA"/>
</dbReference>
<dbReference type="PIR" id="G69413">
    <property type="entry name" value="G69413"/>
</dbReference>
<sequence>MANFIYPEQNTAHMKRLLIALLVVSVLAGCVQMSAEEIAKKMQEKEEKIQDLRAEVYVVSEGPMGKMEMNYTYIFKKPYKLYMEDENSIAVSNGSVMWSYDKKNNKVVVFEMNMTKESTPLKFDYTTLIKEMLEYYDVELLGEEKVSGRDCFVLNLKPKNDRENATKMWVDKEFWFPIRVETSFGGIKMYIEYRNLSFNTGVDDSFFEFKPPEGAEVEKFDFKLPKTYESVEEAQKEASFKILVPSYTAGYELKSVSVTNDSAFLTYSDGEKALTILESTEKSEVPKDFEEVEINGEKAYYGEIFGASVLYIEKNGVQVSISGELPKDELIKIAESLS</sequence>
<protein>
    <submittedName>
        <fullName evidence="3">Uncharacterized protein</fullName>
    </submittedName>
</protein>
<dbReference type="InterPro" id="IPR052944">
    <property type="entry name" value="Sporulation_related"/>
</dbReference>
<dbReference type="PaxDb" id="224325-AF_1312"/>
<evidence type="ECO:0000259" key="2">
    <source>
        <dbReference type="Pfam" id="PF17131"/>
    </source>
</evidence>
<dbReference type="KEGG" id="afu:AF_1312"/>
<accession>O28957</accession>
<dbReference type="HOGENOM" id="CLU_040882_2_0_2"/>
<dbReference type="Pfam" id="PF17131">
    <property type="entry name" value="LolA_like"/>
    <property type="match status" value="1"/>
</dbReference>
<dbReference type="eggNOG" id="arCOG02470">
    <property type="taxonomic scope" value="Archaea"/>
</dbReference>
<proteinExistence type="predicted"/>
<dbReference type="EnsemblBacteria" id="AAB89933">
    <property type="protein sequence ID" value="AAB89933"/>
    <property type="gene ID" value="AF_1312"/>
</dbReference>
<dbReference type="AlphaFoldDB" id="O28957"/>
<dbReference type="SUPFAM" id="SSF89392">
    <property type="entry name" value="Prokaryotic lipoproteins and lipoprotein localization factors"/>
    <property type="match status" value="1"/>
</dbReference>
<feature type="domain" description="DUF4367" evidence="1">
    <location>
        <begin position="252"/>
        <end position="337"/>
    </location>
</feature>
<reference evidence="3 4" key="1">
    <citation type="journal article" date="1997" name="Nature">
        <title>The complete genome sequence of the hyperthermophilic, sulphate-reducing archaeon Archaeoglobus fulgidus.</title>
        <authorList>
            <person name="Klenk H.P."/>
            <person name="Clayton R.A."/>
            <person name="Tomb J."/>
            <person name="White O."/>
            <person name="Nelson K.E."/>
            <person name="Ketchum K.A."/>
            <person name="Dodson R.J."/>
            <person name="Gwinn M."/>
            <person name="Hickey E.K."/>
            <person name="Peterson J.D."/>
            <person name="Richardson D.L."/>
            <person name="Kerlavage A.R."/>
            <person name="Graham D.E."/>
            <person name="Kyrpides N.C."/>
            <person name="Fleischmann R.D."/>
            <person name="Quackenbush J."/>
            <person name="Lee N.H."/>
            <person name="Sutton G.G."/>
            <person name="Gill S."/>
            <person name="Kirkness E.F."/>
            <person name="Dougherty B.A."/>
            <person name="McKenney K."/>
            <person name="Adams M.D."/>
            <person name="Loftus B."/>
            <person name="Peterson S."/>
            <person name="Reich C.I."/>
            <person name="McNeil L.K."/>
            <person name="Badger J.H."/>
            <person name="Glodek A."/>
            <person name="Zhou L."/>
            <person name="Overbeek R."/>
            <person name="Gocayne J.D."/>
            <person name="Weidman J.F."/>
            <person name="McDonald L."/>
            <person name="Utterback T."/>
            <person name="Cotton M.D."/>
            <person name="Spriggs T."/>
            <person name="Artiach P."/>
            <person name="Kaine B.P."/>
            <person name="Sykes S.M."/>
            <person name="Sadow P.W."/>
            <person name="D'Andrea K.P."/>
            <person name="Bowman C."/>
            <person name="Fujii C."/>
            <person name="Garland S.A."/>
            <person name="Mason T.M."/>
            <person name="Olsen G.J."/>
            <person name="Fraser C.M."/>
            <person name="Smith H.O."/>
            <person name="Woese C.R."/>
            <person name="Venter J.C."/>
        </authorList>
    </citation>
    <scope>NUCLEOTIDE SEQUENCE [LARGE SCALE GENOMIC DNA]</scope>
    <source>
        <strain evidence="4">ATCC 49558 / DSM 4304 / JCM 9628 / NBRC 100126 / VC-16</strain>
    </source>
</reference>
<dbReference type="PANTHER" id="PTHR37507">
    <property type="entry name" value="SPORULATION PROTEIN YDCC"/>
    <property type="match status" value="1"/>
</dbReference>
<dbReference type="InterPro" id="IPR033399">
    <property type="entry name" value="TP_0789-like"/>
</dbReference>
<dbReference type="Proteomes" id="UP000002199">
    <property type="component" value="Chromosome"/>
</dbReference>
<organism evidence="3 4">
    <name type="scientific">Archaeoglobus fulgidus (strain ATCC 49558 / DSM 4304 / JCM 9628 / NBRC 100126 / VC-16)</name>
    <dbReference type="NCBI Taxonomy" id="224325"/>
    <lineage>
        <taxon>Archaea</taxon>
        <taxon>Methanobacteriati</taxon>
        <taxon>Methanobacteriota</taxon>
        <taxon>Archaeoglobi</taxon>
        <taxon>Archaeoglobales</taxon>
        <taxon>Archaeoglobaceae</taxon>
        <taxon>Archaeoglobus</taxon>
    </lineage>
</organism>
<dbReference type="CDD" id="cd16329">
    <property type="entry name" value="LolA_like"/>
    <property type="match status" value="1"/>
</dbReference>
<dbReference type="PANTHER" id="PTHR37507:SF2">
    <property type="entry name" value="SPORULATION PROTEIN YDCC"/>
    <property type="match status" value="1"/>
</dbReference>
<name>O28957_ARCFU</name>
<evidence type="ECO:0000313" key="3">
    <source>
        <dbReference type="EMBL" id="AAB89933.1"/>
    </source>
</evidence>
<gene>
    <name evidence="3" type="ordered locus">AF_1312</name>
</gene>
<keyword evidence="4" id="KW-1185">Reference proteome</keyword>
<dbReference type="InterPro" id="IPR025377">
    <property type="entry name" value="DUF4367"/>
</dbReference>
<evidence type="ECO:0000313" key="4">
    <source>
        <dbReference type="Proteomes" id="UP000002199"/>
    </source>
</evidence>
<dbReference type="Pfam" id="PF14285">
    <property type="entry name" value="DUF4367"/>
    <property type="match status" value="1"/>
</dbReference>
<dbReference type="STRING" id="224325.AF_1312"/>
<dbReference type="InterPro" id="IPR029046">
    <property type="entry name" value="LolA/LolB/LppX"/>
</dbReference>
<feature type="domain" description="Uncharacterized protein TP-0789" evidence="2">
    <location>
        <begin position="93"/>
        <end position="181"/>
    </location>
</feature>
<dbReference type="PhylomeDB" id="O28957"/>
<evidence type="ECO:0000259" key="1">
    <source>
        <dbReference type="Pfam" id="PF14285"/>
    </source>
</evidence>